<dbReference type="AlphaFoldDB" id="A0A2P2J1V0"/>
<sequence length="40" mass="4677">MQYCMMSLLTIHVPLIPHPNPQECYHCKTIAHLIRPTCNQ</sequence>
<evidence type="ECO:0000313" key="1">
    <source>
        <dbReference type="EMBL" id="MBW87456.1"/>
    </source>
</evidence>
<accession>A0A2P2J1V0</accession>
<protein>
    <submittedName>
        <fullName evidence="1">Uncharacterized protein</fullName>
    </submittedName>
</protein>
<organism evidence="1">
    <name type="scientific">Rhizophora mucronata</name>
    <name type="common">Asiatic mangrove</name>
    <dbReference type="NCBI Taxonomy" id="61149"/>
    <lineage>
        <taxon>Eukaryota</taxon>
        <taxon>Viridiplantae</taxon>
        <taxon>Streptophyta</taxon>
        <taxon>Embryophyta</taxon>
        <taxon>Tracheophyta</taxon>
        <taxon>Spermatophyta</taxon>
        <taxon>Magnoliopsida</taxon>
        <taxon>eudicotyledons</taxon>
        <taxon>Gunneridae</taxon>
        <taxon>Pentapetalae</taxon>
        <taxon>rosids</taxon>
        <taxon>fabids</taxon>
        <taxon>Malpighiales</taxon>
        <taxon>Rhizophoraceae</taxon>
        <taxon>Rhizophora</taxon>
    </lineage>
</organism>
<reference evidence="1" key="1">
    <citation type="submission" date="2018-02" db="EMBL/GenBank/DDBJ databases">
        <title>Rhizophora mucronata_Transcriptome.</title>
        <authorList>
            <person name="Meera S.P."/>
            <person name="Sreeshan A."/>
            <person name="Augustine A."/>
        </authorList>
    </citation>
    <scope>NUCLEOTIDE SEQUENCE</scope>
    <source>
        <tissue evidence="1">Leaf</tissue>
    </source>
</reference>
<dbReference type="EMBL" id="GGEC01006973">
    <property type="protein sequence ID" value="MBW87456.1"/>
    <property type="molecule type" value="Transcribed_RNA"/>
</dbReference>
<proteinExistence type="predicted"/>
<name>A0A2P2J1V0_RHIMU</name>